<dbReference type="EMBL" id="JAAGWK010000016">
    <property type="protein sequence ID" value="NEL54678.1"/>
    <property type="molecule type" value="Genomic_DNA"/>
</dbReference>
<gene>
    <name evidence="3" type="ORF">G1H19_11765</name>
</gene>
<evidence type="ECO:0000259" key="1">
    <source>
        <dbReference type="Pfam" id="PF09983"/>
    </source>
</evidence>
<evidence type="ECO:0008006" key="5">
    <source>
        <dbReference type="Google" id="ProtNLM"/>
    </source>
</evidence>
<dbReference type="Pfam" id="PF11795">
    <property type="entry name" value="DUF3322"/>
    <property type="match status" value="1"/>
</dbReference>
<evidence type="ECO:0000313" key="4">
    <source>
        <dbReference type="Proteomes" id="UP000470470"/>
    </source>
</evidence>
<dbReference type="InterPro" id="IPR014544">
    <property type="entry name" value="UCP028408"/>
</dbReference>
<name>A0A7K3WDX5_9ACTN</name>
<protein>
    <recommendedName>
        <fullName evidence="5">DUF3322 and DUF2220 domain-containing protein</fullName>
    </recommendedName>
</protein>
<comment type="caution">
    <text evidence="3">The sequence shown here is derived from an EMBL/GenBank/DDBJ whole genome shotgun (WGS) entry which is preliminary data.</text>
</comment>
<feature type="domain" description="DUF3322" evidence="2">
    <location>
        <begin position="12"/>
        <end position="200"/>
    </location>
</feature>
<keyword evidence="4" id="KW-1185">Reference proteome</keyword>
<dbReference type="Proteomes" id="UP000470470">
    <property type="component" value="Unassembled WGS sequence"/>
</dbReference>
<dbReference type="AlphaFoldDB" id="A0A7K3WDX5"/>
<reference evidence="3 4" key="1">
    <citation type="submission" date="2020-02" db="EMBL/GenBank/DDBJ databases">
        <title>The whole genome sequence of CPCC 205119.</title>
        <authorList>
            <person name="Jiang Z."/>
        </authorList>
    </citation>
    <scope>NUCLEOTIDE SEQUENCE [LARGE SCALE GENOMIC DNA]</scope>
    <source>
        <strain evidence="3 4">CPCC 205119</strain>
    </source>
</reference>
<dbReference type="RefSeq" id="WP_152731086.1">
    <property type="nucleotide sequence ID" value="NZ_JAABOZ010000001.1"/>
</dbReference>
<proteinExistence type="predicted"/>
<dbReference type="InterPro" id="IPR024537">
    <property type="entry name" value="DUF3322"/>
</dbReference>
<accession>A0A7K3WDX5</accession>
<dbReference type="Pfam" id="PF09983">
    <property type="entry name" value="JetD_C"/>
    <property type="match status" value="1"/>
</dbReference>
<evidence type="ECO:0000259" key="2">
    <source>
        <dbReference type="Pfam" id="PF11795"/>
    </source>
</evidence>
<evidence type="ECO:0000313" key="3">
    <source>
        <dbReference type="EMBL" id="NEL54678.1"/>
    </source>
</evidence>
<dbReference type="InterPro" id="IPR024534">
    <property type="entry name" value="JetD_C"/>
</dbReference>
<dbReference type="PIRSF" id="PIRSF028408">
    <property type="entry name" value="UCP028408"/>
    <property type="match status" value="1"/>
</dbReference>
<organism evidence="3 4">
    <name type="scientific">Goekera deserti</name>
    <dbReference type="NCBI Taxonomy" id="2497753"/>
    <lineage>
        <taxon>Bacteria</taxon>
        <taxon>Bacillati</taxon>
        <taxon>Actinomycetota</taxon>
        <taxon>Actinomycetes</taxon>
        <taxon>Geodermatophilales</taxon>
        <taxon>Geodermatophilaceae</taxon>
        <taxon>Goekera</taxon>
    </lineage>
</organism>
<sequence length="403" mass="43380">MSPARTAGWAGPSTVREALRVRWDRGDVLRELHTDPADRRVFPLRVRLPGPGRTELADRYAEATTWARGLRDAAARDGWTLEVRPVRAGGLGTQPMPYAGVVDTPELALRLLGRDRAGDAARFAAALQAANALDPAARDLALGRPHDVLGAAGDWPLLLQLAGWIRDHPRPGIYPRQIPVAGVHTKVLERNTRLLSRLLDALLPAEAVEPAARGFAARYGFVEPARRARVRGAAAALGVPVDGTADVEWDVAALAALNPANCGITELLVLENKTSFLTAPTGAGRLILWGAGYGADELLAALPWRTEVAVRYWGDIDTHGYVILARVRAVAPHATSVLMDTATLLAHRPYWSTEAAPRTDPLPHLTATEAEVYAALCVGTHGVGVRLEQEFVRFDLVTSALMS</sequence>
<feature type="domain" description="Wadjet protein JetD C-terminal" evidence="1">
    <location>
        <begin position="228"/>
        <end position="400"/>
    </location>
</feature>